<evidence type="ECO:0000313" key="2">
    <source>
        <dbReference type="EMBL" id="MBF9131099.1"/>
    </source>
</evidence>
<evidence type="ECO:0000259" key="1">
    <source>
        <dbReference type="PROSITE" id="PS50943"/>
    </source>
</evidence>
<dbReference type="EMBL" id="JADPUN010000179">
    <property type="protein sequence ID" value="MBF9131099.1"/>
    <property type="molecule type" value="Genomic_DNA"/>
</dbReference>
<dbReference type="Pfam" id="PF13560">
    <property type="entry name" value="HTH_31"/>
    <property type="match status" value="1"/>
</dbReference>
<name>A0ABS0GYD8_9ACTN</name>
<sequence>MNDVREILRRHRVERRMTQARLGRAIKVSASLIAAIEQGRAVPRPETAAQLDKFFGLGDEIQRAAEVARDDARPPWLRSWTENEERATMLRWWEPLLLPGLLQTEQYARAVLRGGWLPDDVVERAIQVRRDRQATTIDRPSPPRISAVIGEFALMSGPPEVRREQVKHLLNLSERAEVRVQVVPRSAGLHAGLQGAFVLATLPGSRRAGYVDDQLRGRVVTDAGDLDQLDLSWEIVSGLALPVQPSRDLLQGVINDHD</sequence>
<protein>
    <submittedName>
        <fullName evidence="2">Helix-turn-helix transcriptional regulator</fullName>
    </submittedName>
</protein>
<dbReference type="InterPro" id="IPR001387">
    <property type="entry name" value="Cro/C1-type_HTH"/>
</dbReference>
<dbReference type="InterPro" id="IPR010982">
    <property type="entry name" value="Lambda_DNA-bd_dom_sf"/>
</dbReference>
<reference evidence="2 3" key="1">
    <citation type="submission" date="2020-11" db="EMBL/GenBank/DDBJ databases">
        <title>A novel isolate from a Black sea contaminated sediment with potential to produce alkanes: Plantactinospora alkalitolerans sp. nov.</title>
        <authorList>
            <person name="Carro L."/>
            <person name="Veyisoglu A."/>
            <person name="Guven K."/>
            <person name="Schumann P."/>
            <person name="Klenk H.-P."/>
            <person name="Sahin N."/>
        </authorList>
    </citation>
    <scope>NUCLEOTIDE SEQUENCE [LARGE SCALE GENOMIC DNA]</scope>
    <source>
        <strain evidence="2 3">S1510</strain>
    </source>
</reference>
<dbReference type="PROSITE" id="PS50943">
    <property type="entry name" value="HTH_CROC1"/>
    <property type="match status" value="1"/>
</dbReference>
<dbReference type="InterPro" id="IPR043917">
    <property type="entry name" value="DUF5753"/>
</dbReference>
<keyword evidence="3" id="KW-1185">Reference proteome</keyword>
<dbReference type="SMART" id="SM00530">
    <property type="entry name" value="HTH_XRE"/>
    <property type="match status" value="1"/>
</dbReference>
<dbReference type="RefSeq" id="WP_196202663.1">
    <property type="nucleotide sequence ID" value="NZ_JADPUN010000179.1"/>
</dbReference>
<organism evidence="2 3">
    <name type="scientific">Plantactinospora alkalitolerans</name>
    <dbReference type="NCBI Taxonomy" id="2789879"/>
    <lineage>
        <taxon>Bacteria</taxon>
        <taxon>Bacillati</taxon>
        <taxon>Actinomycetota</taxon>
        <taxon>Actinomycetes</taxon>
        <taxon>Micromonosporales</taxon>
        <taxon>Micromonosporaceae</taxon>
        <taxon>Plantactinospora</taxon>
    </lineage>
</organism>
<dbReference type="Proteomes" id="UP000638560">
    <property type="component" value="Unassembled WGS sequence"/>
</dbReference>
<comment type="caution">
    <text evidence="2">The sequence shown here is derived from an EMBL/GenBank/DDBJ whole genome shotgun (WGS) entry which is preliminary data.</text>
</comment>
<proteinExistence type="predicted"/>
<evidence type="ECO:0000313" key="3">
    <source>
        <dbReference type="Proteomes" id="UP000638560"/>
    </source>
</evidence>
<dbReference type="CDD" id="cd00093">
    <property type="entry name" value="HTH_XRE"/>
    <property type="match status" value="1"/>
</dbReference>
<feature type="domain" description="HTH cro/C1-type" evidence="1">
    <location>
        <begin position="8"/>
        <end position="61"/>
    </location>
</feature>
<accession>A0ABS0GYD8</accession>
<dbReference type="Pfam" id="PF19054">
    <property type="entry name" value="DUF5753"/>
    <property type="match status" value="1"/>
</dbReference>
<gene>
    <name evidence="2" type="ORF">I0C86_19350</name>
</gene>
<dbReference type="SUPFAM" id="SSF47413">
    <property type="entry name" value="lambda repressor-like DNA-binding domains"/>
    <property type="match status" value="1"/>
</dbReference>
<dbReference type="Gene3D" id="1.10.260.40">
    <property type="entry name" value="lambda repressor-like DNA-binding domains"/>
    <property type="match status" value="1"/>
</dbReference>